<dbReference type="Gene3D" id="1.10.600.10">
    <property type="entry name" value="Farnesyl Diphosphate Synthase"/>
    <property type="match status" value="1"/>
</dbReference>
<dbReference type="AlphaFoldDB" id="A0A022QJ88"/>
<evidence type="ECO:0000313" key="4">
    <source>
        <dbReference type="EMBL" id="EYU27343.1"/>
    </source>
</evidence>
<organism evidence="4 5">
    <name type="scientific">Erythranthe guttata</name>
    <name type="common">Yellow monkey flower</name>
    <name type="synonym">Mimulus guttatus</name>
    <dbReference type="NCBI Taxonomy" id="4155"/>
    <lineage>
        <taxon>Eukaryota</taxon>
        <taxon>Viridiplantae</taxon>
        <taxon>Streptophyta</taxon>
        <taxon>Embryophyta</taxon>
        <taxon>Tracheophyta</taxon>
        <taxon>Spermatophyta</taxon>
        <taxon>Magnoliopsida</taxon>
        <taxon>eudicotyledons</taxon>
        <taxon>Gunneridae</taxon>
        <taxon>Pentapetalae</taxon>
        <taxon>asterids</taxon>
        <taxon>lamiids</taxon>
        <taxon>Lamiales</taxon>
        <taxon>Phrymaceae</taxon>
        <taxon>Erythranthe</taxon>
    </lineage>
</organism>
<sequence>QNKSAYWASIEADIDTYLKKAIPVNSPASVVGPMHHLIFAAPRTGAAALCVAACELVGGDRRQAMAAAAAVHLMHAAAYTHEHLPLMKTGRPGPEPEIEHKYSPGIELLIGDGLIPLGLGLLAGSFLDRTRNDPDRIVRVMVEITRAVGSQGAVAGLYRKLGATDGNYYDYEVMEYVCRKRDGELHGCGAACGAVLGGGAEEEVEKLRKFGVYAGMVRGLTAAAAAAAEKNHGVDLEGKIEEIKELAMMELKGLRGREIELISSLAMFFKLSRG</sequence>
<keyword evidence="3" id="KW-0460">Magnesium</keyword>
<evidence type="ECO:0000256" key="2">
    <source>
        <dbReference type="ARBA" id="ARBA00022723"/>
    </source>
</evidence>
<accession>A0A022QJ88</accession>
<dbReference type="eggNOG" id="KOG0776">
    <property type="taxonomic scope" value="Eukaryota"/>
</dbReference>
<name>A0A022QJ88_ERYGU</name>
<dbReference type="InterPro" id="IPR008949">
    <property type="entry name" value="Isoprenoid_synthase_dom_sf"/>
</dbReference>
<keyword evidence="5" id="KW-1185">Reference proteome</keyword>
<evidence type="ECO:0000313" key="5">
    <source>
        <dbReference type="Proteomes" id="UP000030748"/>
    </source>
</evidence>
<reference evidence="4 5" key="1">
    <citation type="journal article" date="2013" name="Proc. Natl. Acad. Sci. U.S.A.">
        <title>Fine-scale variation in meiotic recombination in Mimulus inferred from population shotgun sequencing.</title>
        <authorList>
            <person name="Hellsten U."/>
            <person name="Wright K.M."/>
            <person name="Jenkins J."/>
            <person name="Shu S."/>
            <person name="Yuan Y."/>
            <person name="Wessler S.R."/>
            <person name="Schmutz J."/>
            <person name="Willis J.H."/>
            <person name="Rokhsar D.S."/>
        </authorList>
    </citation>
    <scope>NUCLEOTIDE SEQUENCE [LARGE SCALE GENOMIC DNA]</scope>
    <source>
        <strain evidence="5">cv. DUN x IM62</strain>
    </source>
</reference>
<dbReference type="GO" id="GO:0004659">
    <property type="term" value="F:prenyltransferase activity"/>
    <property type="evidence" value="ECO:0000318"/>
    <property type="project" value="GO_Central"/>
</dbReference>
<dbReference type="EMBL" id="KI631456">
    <property type="protein sequence ID" value="EYU27343.1"/>
    <property type="molecule type" value="Genomic_DNA"/>
</dbReference>
<gene>
    <name evidence="4" type="ORF">MIMGU_mgv1a027131mg</name>
</gene>
<evidence type="ECO:0000256" key="3">
    <source>
        <dbReference type="ARBA" id="ARBA00022842"/>
    </source>
</evidence>
<evidence type="ECO:0000256" key="1">
    <source>
        <dbReference type="ARBA" id="ARBA00001946"/>
    </source>
</evidence>
<dbReference type="STRING" id="4155.A0A022QJ88"/>
<comment type="cofactor">
    <cofactor evidence="1">
        <name>Mg(2+)</name>
        <dbReference type="ChEBI" id="CHEBI:18420"/>
    </cofactor>
</comment>
<proteinExistence type="predicted"/>
<evidence type="ECO:0008006" key="6">
    <source>
        <dbReference type="Google" id="ProtNLM"/>
    </source>
</evidence>
<dbReference type="PANTHER" id="PTHR43281">
    <property type="entry name" value="FARNESYL DIPHOSPHATE SYNTHASE"/>
    <property type="match status" value="1"/>
</dbReference>
<dbReference type="GO" id="GO:0046872">
    <property type="term" value="F:metal ion binding"/>
    <property type="evidence" value="ECO:0007669"/>
    <property type="project" value="UniProtKB-KW"/>
</dbReference>
<dbReference type="Proteomes" id="UP000030748">
    <property type="component" value="Unassembled WGS sequence"/>
</dbReference>
<protein>
    <recommendedName>
        <fullName evidence="6">Geranylgeranyl pyrophosphate synthase</fullName>
    </recommendedName>
</protein>
<feature type="non-terminal residue" evidence="4">
    <location>
        <position position="1"/>
    </location>
</feature>
<keyword evidence="2" id="KW-0479">Metal-binding</keyword>
<dbReference type="PANTHER" id="PTHR43281:SF6">
    <property type="entry name" value="HETERODIMERIC GERANYLGERANYL PYROPHOSPHATE SYNTHASE SMALL SUBUNIT, CHLOROPLASTIC-LIKE"/>
    <property type="match status" value="1"/>
</dbReference>
<dbReference type="SUPFAM" id="SSF48576">
    <property type="entry name" value="Terpenoid synthases"/>
    <property type="match status" value="1"/>
</dbReference>